<evidence type="ECO:0000313" key="6">
    <source>
        <dbReference type="Proteomes" id="UP001139031"/>
    </source>
</evidence>
<dbReference type="Pfam" id="PF12802">
    <property type="entry name" value="MarR_2"/>
    <property type="match status" value="1"/>
</dbReference>
<dbReference type="SMART" id="SM00347">
    <property type="entry name" value="HTH_MARR"/>
    <property type="match status" value="1"/>
</dbReference>
<feature type="domain" description="HTH marR-type" evidence="4">
    <location>
        <begin position="14"/>
        <end position="146"/>
    </location>
</feature>
<dbReference type="PRINTS" id="PR00598">
    <property type="entry name" value="HTHMARR"/>
</dbReference>
<keyword evidence="3" id="KW-0804">Transcription</keyword>
<name>A0ABS7TIX5_9BACT</name>
<evidence type="ECO:0000313" key="5">
    <source>
        <dbReference type="EMBL" id="MBZ5708160.1"/>
    </source>
</evidence>
<keyword evidence="2" id="KW-0238">DNA-binding</keyword>
<dbReference type="PANTHER" id="PTHR33164">
    <property type="entry name" value="TRANSCRIPTIONAL REGULATOR, MARR FAMILY"/>
    <property type="match status" value="1"/>
</dbReference>
<dbReference type="RefSeq" id="WP_224189914.1">
    <property type="nucleotide sequence ID" value="NZ_JAIRAU010000001.1"/>
</dbReference>
<dbReference type="InterPro" id="IPR039422">
    <property type="entry name" value="MarR/SlyA-like"/>
</dbReference>
<proteinExistence type="predicted"/>
<sequence>MSSRPPHEPVSELEDHLGYWLRFVSNHVSQAFRAKVEAEGVAVSEWVVLRELYRLGSGSPGALVRSLGMTKGAVSKLVDRLEQKGLVTRAVSDVDRRQQTVALTPGGRALVPRLARLADSNDHEFFGHLAEPARAELLRLLQAIARHHHLKAAPID</sequence>
<organism evidence="5 6">
    <name type="scientific">Nannocystis pusilla</name>
    <dbReference type="NCBI Taxonomy" id="889268"/>
    <lineage>
        <taxon>Bacteria</taxon>
        <taxon>Pseudomonadati</taxon>
        <taxon>Myxococcota</taxon>
        <taxon>Polyangia</taxon>
        <taxon>Nannocystales</taxon>
        <taxon>Nannocystaceae</taxon>
        <taxon>Nannocystis</taxon>
    </lineage>
</organism>
<accession>A0ABS7TIX5</accession>
<dbReference type="Proteomes" id="UP001139031">
    <property type="component" value="Unassembled WGS sequence"/>
</dbReference>
<dbReference type="EMBL" id="JAIRAU010000001">
    <property type="protein sequence ID" value="MBZ5708160.1"/>
    <property type="molecule type" value="Genomic_DNA"/>
</dbReference>
<evidence type="ECO:0000256" key="3">
    <source>
        <dbReference type="ARBA" id="ARBA00023163"/>
    </source>
</evidence>
<protein>
    <submittedName>
        <fullName evidence="5">MarR family transcriptional regulator</fullName>
    </submittedName>
</protein>
<keyword evidence="6" id="KW-1185">Reference proteome</keyword>
<gene>
    <name evidence="5" type="ORF">K7C98_02745</name>
</gene>
<dbReference type="Gene3D" id="1.10.10.10">
    <property type="entry name" value="Winged helix-like DNA-binding domain superfamily/Winged helix DNA-binding domain"/>
    <property type="match status" value="1"/>
</dbReference>
<dbReference type="PROSITE" id="PS50995">
    <property type="entry name" value="HTH_MARR_2"/>
    <property type="match status" value="1"/>
</dbReference>
<keyword evidence="1" id="KW-0805">Transcription regulation</keyword>
<dbReference type="InterPro" id="IPR000835">
    <property type="entry name" value="HTH_MarR-typ"/>
</dbReference>
<dbReference type="SUPFAM" id="SSF46785">
    <property type="entry name" value="Winged helix' DNA-binding domain"/>
    <property type="match status" value="1"/>
</dbReference>
<dbReference type="PROSITE" id="PS01117">
    <property type="entry name" value="HTH_MARR_1"/>
    <property type="match status" value="1"/>
</dbReference>
<evidence type="ECO:0000256" key="1">
    <source>
        <dbReference type="ARBA" id="ARBA00023015"/>
    </source>
</evidence>
<evidence type="ECO:0000259" key="4">
    <source>
        <dbReference type="PROSITE" id="PS50995"/>
    </source>
</evidence>
<evidence type="ECO:0000256" key="2">
    <source>
        <dbReference type="ARBA" id="ARBA00023125"/>
    </source>
</evidence>
<dbReference type="PANTHER" id="PTHR33164:SF57">
    <property type="entry name" value="MARR-FAMILY TRANSCRIPTIONAL REGULATOR"/>
    <property type="match status" value="1"/>
</dbReference>
<dbReference type="InterPro" id="IPR036390">
    <property type="entry name" value="WH_DNA-bd_sf"/>
</dbReference>
<reference evidence="5" key="1">
    <citation type="submission" date="2021-08" db="EMBL/GenBank/DDBJ databases">
        <authorList>
            <person name="Stevens D.C."/>
        </authorList>
    </citation>
    <scope>NUCLEOTIDE SEQUENCE</scope>
    <source>
        <strain evidence="5">DSM 53165</strain>
    </source>
</reference>
<dbReference type="InterPro" id="IPR023187">
    <property type="entry name" value="Tscrpt_reg_MarR-type_CS"/>
</dbReference>
<comment type="caution">
    <text evidence="5">The sequence shown here is derived from an EMBL/GenBank/DDBJ whole genome shotgun (WGS) entry which is preliminary data.</text>
</comment>
<dbReference type="InterPro" id="IPR036388">
    <property type="entry name" value="WH-like_DNA-bd_sf"/>
</dbReference>